<proteinExistence type="predicted"/>
<dbReference type="Gramene" id="PHT83942">
    <property type="protein sequence ID" value="PHT83942"/>
    <property type="gene ID" value="T459_12385"/>
</dbReference>
<accession>A0A2G2ZPM4</accession>
<dbReference type="InterPro" id="IPR017451">
    <property type="entry name" value="F-box-assoc_interact_dom"/>
</dbReference>
<protein>
    <submittedName>
        <fullName evidence="3">Uncharacterized protein</fullName>
    </submittedName>
</protein>
<dbReference type="AlphaFoldDB" id="A0A2G2ZPM4"/>
<dbReference type="Proteomes" id="UP000222542">
    <property type="component" value="Unassembled WGS sequence"/>
</dbReference>
<comment type="caution">
    <text evidence="3">The sequence shown here is derived from an EMBL/GenBank/DDBJ whole genome shotgun (WGS) entry which is preliminary data.</text>
</comment>
<evidence type="ECO:0000259" key="2">
    <source>
        <dbReference type="Pfam" id="PF24626"/>
    </source>
</evidence>
<evidence type="ECO:0000259" key="1">
    <source>
        <dbReference type="Pfam" id="PF07734"/>
    </source>
</evidence>
<keyword evidence="4" id="KW-1185">Reference proteome</keyword>
<dbReference type="EMBL" id="AYRZ02000004">
    <property type="protein sequence ID" value="PHT83942.1"/>
    <property type="molecule type" value="Genomic_DNA"/>
</dbReference>
<dbReference type="Pfam" id="PF24626">
    <property type="entry name" value="SH3_Tf2-1"/>
    <property type="match status" value="1"/>
</dbReference>
<dbReference type="InterPro" id="IPR056924">
    <property type="entry name" value="SH3_Tf2-1"/>
</dbReference>
<name>A0A2G2ZPM4_CAPAN</name>
<sequence>MKGVKRFGKKGKLIPRYVGPFRIFCRFGKVAYELELPSDLASVHLVFYVSLLKKCIGDPEVVVPIQSIDIQYNLSYEEIPDEILYYQTRRLRNKEVPLVKVLWRNQSHEGYTWEVEADMRTKYPHLFLANLDQAKVDDNDDDDTKIMVFMMLMVLMMTSMILYHDIDIIDNDGDELRKESEFMHITYIHASCINKETTGLIPIQNPSCLIKVLVSDYSIIGSINGLVCLTTTNSFHKLICLWNPSMNQFKLIPINLLNIRRKFHVSVGFGYEQKSDDYKVIRILNFYRCRPARTMVEVYSTKLESWREVKTNVCLNNMTTSNCDAIVEGFTYWVIRNRKESITTVLASFDLRNERFCIIPVPQVLATKSHNFRAINYLGSLALLAQSSPDGFNKCLDIWVIEGPSNCEESVWKKKFTVGMDFSFSTHWGFTNGDVVVQNAPNKPFLFNLRTKQLRIIGTDVIQSVFSYTESLVSIKGFNPVPQQ</sequence>
<gene>
    <name evidence="3" type="ORF">T459_12385</name>
</gene>
<reference evidence="3 4" key="2">
    <citation type="journal article" date="2017" name="Genome Biol.">
        <title>New reference genome sequences of hot pepper reveal the massive evolution of plant disease-resistance genes by retroduplication.</title>
        <authorList>
            <person name="Kim S."/>
            <person name="Park J."/>
            <person name="Yeom S.I."/>
            <person name="Kim Y.M."/>
            <person name="Seo E."/>
            <person name="Kim K.T."/>
            <person name="Kim M.S."/>
            <person name="Lee J.M."/>
            <person name="Cheong K."/>
            <person name="Shin H.S."/>
            <person name="Kim S.B."/>
            <person name="Han K."/>
            <person name="Lee J."/>
            <person name="Park M."/>
            <person name="Lee H.A."/>
            <person name="Lee H.Y."/>
            <person name="Lee Y."/>
            <person name="Oh S."/>
            <person name="Lee J.H."/>
            <person name="Choi E."/>
            <person name="Choi E."/>
            <person name="Lee S.E."/>
            <person name="Jeon J."/>
            <person name="Kim H."/>
            <person name="Choi G."/>
            <person name="Song H."/>
            <person name="Lee J."/>
            <person name="Lee S.C."/>
            <person name="Kwon J.K."/>
            <person name="Lee H.Y."/>
            <person name="Koo N."/>
            <person name="Hong Y."/>
            <person name="Kim R.W."/>
            <person name="Kang W.H."/>
            <person name="Huh J.H."/>
            <person name="Kang B.C."/>
            <person name="Yang T.J."/>
            <person name="Lee Y.H."/>
            <person name="Bennetzen J.L."/>
            <person name="Choi D."/>
        </authorList>
    </citation>
    <scope>NUCLEOTIDE SEQUENCE [LARGE SCALE GENOMIC DNA]</scope>
    <source>
        <strain evidence="4">cv. CM334</strain>
    </source>
</reference>
<evidence type="ECO:0000313" key="4">
    <source>
        <dbReference type="Proteomes" id="UP000222542"/>
    </source>
</evidence>
<feature type="domain" description="Tf2-1-like SH3-like" evidence="2">
    <location>
        <begin position="5"/>
        <end position="55"/>
    </location>
</feature>
<feature type="domain" description="F-box associated beta-propeller type 1" evidence="1">
    <location>
        <begin position="216"/>
        <end position="460"/>
    </location>
</feature>
<reference evidence="3 4" key="1">
    <citation type="journal article" date="2014" name="Nat. Genet.">
        <title>Genome sequence of the hot pepper provides insights into the evolution of pungency in Capsicum species.</title>
        <authorList>
            <person name="Kim S."/>
            <person name="Park M."/>
            <person name="Yeom S.I."/>
            <person name="Kim Y.M."/>
            <person name="Lee J.M."/>
            <person name="Lee H.A."/>
            <person name="Seo E."/>
            <person name="Choi J."/>
            <person name="Cheong K."/>
            <person name="Kim K.T."/>
            <person name="Jung K."/>
            <person name="Lee G.W."/>
            <person name="Oh S.K."/>
            <person name="Bae C."/>
            <person name="Kim S.B."/>
            <person name="Lee H.Y."/>
            <person name="Kim S.Y."/>
            <person name="Kim M.S."/>
            <person name="Kang B.C."/>
            <person name="Jo Y.D."/>
            <person name="Yang H.B."/>
            <person name="Jeong H.J."/>
            <person name="Kang W.H."/>
            <person name="Kwon J.K."/>
            <person name="Shin C."/>
            <person name="Lim J.Y."/>
            <person name="Park J.H."/>
            <person name="Huh J.H."/>
            <person name="Kim J.S."/>
            <person name="Kim B.D."/>
            <person name="Cohen O."/>
            <person name="Paran I."/>
            <person name="Suh M.C."/>
            <person name="Lee S.B."/>
            <person name="Kim Y.K."/>
            <person name="Shin Y."/>
            <person name="Noh S.J."/>
            <person name="Park J."/>
            <person name="Seo Y.S."/>
            <person name="Kwon S.Y."/>
            <person name="Kim H.A."/>
            <person name="Park J.M."/>
            <person name="Kim H.J."/>
            <person name="Choi S.B."/>
            <person name="Bosland P.W."/>
            <person name="Reeves G."/>
            <person name="Jo S.H."/>
            <person name="Lee B.W."/>
            <person name="Cho H.T."/>
            <person name="Choi H.S."/>
            <person name="Lee M.S."/>
            <person name="Yu Y."/>
            <person name="Do Choi Y."/>
            <person name="Park B.S."/>
            <person name="van Deynze A."/>
            <person name="Ashrafi H."/>
            <person name="Hill T."/>
            <person name="Kim W.T."/>
            <person name="Pai H.S."/>
            <person name="Ahn H.K."/>
            <person name="Yeam I."/>
            <person name="Giovannoni J.J."/>
            <person name="Rose J.K."/>
            <person name="Sorensen I."/>
            <person name="Lee S.J."/>
            <person name="Kim R.W."/>
            <person name="Choi I.Y."/>
            <person name="Choi B.S."/>
            <person name="Lim J.S."/>
            <person name="Lee Y.H."/>
            <person name="Choi D."/>
        </authorList>
    </citation>
    <scope>NUCLEOTIDE SEQUENCE [LARGE SCALE GENOMIC DNA]</scope>
    <source>
        <strain evidence="4">cv. CM334</strain>
    </source>
</reference>
<organism evidence="3 4">
    <name type="scientific">Capsicum annuum</name>
    <name type="common">Capsicum pepper</name>
    <dbReference type="NCBI Taxonomy" id="4072"/>
    <lineage>
        <taxon>Eukaryota</taxon>
        <taxon>Viridiplantae</taxon>
        <taxon>Streptophyta</taxon>
        <taxon>Embryophyta</taxon>
        <taxon>Tracheophyta</taxon>
        <taxon>Spermatophyta</taxon>
        <taxon>Magnoliopsida</taxon>
        <taxon>eudicotyledons</taxon>
        <taxon>Gunneridae</taxon>
        <taxon>Pentapetalae</taxon>
        <taxon>asterids</taxon>
        <taxon>lamiids</taxon>
        <taxon>Solanales</taxon>
        <taxon>Solanaceae</taxon>
        <taxon>Solanoideae</taxon>
        <taxon>Capsiceae</taxon>
        <taxon>Capsicum</taxon>
    </lineage>
</organism>
<evidence type="ECO:0000313" key="3">
    <source>
        <dbReference type="EMBL" id="PHT83942.1"/>
    </source>
</evidence>
<dbReference type="InterPro" id="IPR006527">
    <property type="entry name" value="F-box-assoc_dom_typ1"/>
</dbReference>
<dbReference type="NCBIfam" id="TIGR01640">
    <property type="entry name" value="F_box_assoc_1"/>
    <property type="match status" value="1"/>
</dbReference>
<dbReference type="Pfam" id="PF07734">
    <property type="entry name" value="FBA_1"/>
    <property type="match status" value="1"/>
</dbReference>
<dbReference type="PANTHER" id="PTHR46148">
    <property type="entry name" value="CHROMO DOMAIN-CONTAINING PROTEIN"/>
    <property type="match status" value="1"/>
</dbReference>
<dbReference type="PANTHER" id="PTHR46148:SF57">
    <property type="entry name" value="OS12G0499874 PROTEIN"/>
    <property type="match status" value="1"/>
</dbReference>